<reference evidence="2 3" key="1">
    <citation type="submission" date="2023-01" db="EMBL/GenBank/DDBJ databases">
        <title>Psychrosphaera sp. nov., isolated from marine algae.</title>
        <authorList>
            <person name="Bayburt H."/>
            <person name="Choi B.J."/>
            <person name="Kim J.M."/>
            <person name="Choi D.G."/>
            <person name="Jeon C.O."/>
        </authorList>
    </citation>
    <scope>NUCLEOTIDE SEQUENCE [LARGE SCALE GENOMIC DNA]</scope>
    <source>
        <strain evidence="2 3">G1-22</strain>
    </source>
</reference>
<keyword evidence="1" id="KW-0732">Signal</keyword>
<keyword evidence="3" id="KW-1185">Reference proteome</keyword>
<dbReference type="EMBL" id="JAQOMS010000002">
    <property type="protein sequence ID" value="MDC2889661.1"/>
    <property type="molecule type" value="Genomic_DNA"/>
</dbReference>
<sequence>MNSIKLLFFLASIIFAFSSSAEEQYQHEINFGLINVDTFELFSTDFSEFPVFGGTYRYYFEGLSGNLPSHIESHLEQKSWVQYDINLLFGLAPSLSGQYYFDNGLNLEYDITYLPNFLSLNEARNFSVLSDFVVNKALNNQWQLGAGFVGIYNNESSHSFGYDRNDVDQFYMPTFQARYTDIQGSTGWDINSRIVFFRDYLSWSNKVTYLASSTTSYKVTASLSRFRDDENYDFDDLEFGEIYFQISGSREHWFSKQSSIDIGIGLLNLLSEDHDGIPWLPVFELNGKHRF</sequence>
<dbReference type="Proteomes" id="UP001528411">
    <property type="component" value="Unassembled WGS sequence"/>
</dbReference>
<comment type="caution">
    <text evidence="2">The sequence shown here is derived from an EMBL/GenBank/DDBJ whole genome shotgun (WGS) entry which is preliminary data.</text>
</comment>
<evidence type="ECO:0000256" key="1">
    <source>
        <dbReference type="SAM" id="SignalP"/>
    </source>
</evidence>
<evidence type="ECO:0000313" key="3">
    <source>
        <dbReference type="Proteomes" id="UP001528411"/>
    </source>
</evidence>
<feature type="signal peptide" evidence="1">
    <location>
        <begin position="1"/>
        <end position="21"/>
    </location>
</feature>
<feature type="chain" id="PRO_5045646379" description="MipA/OmpV family protein" evidence="1">
    <location>
        <begin position="22"/>
        <end position="291"/>
    </location>
</feature>
<proteinExistence type="predicted"/>
<evidence type="ECO:0008006" key="4">
    <source>
        <dbReference type="Google" id="ProtNLM"/>
    </source>
</evidence>
<gene>
    <name evidence="2" type="ORF">PN838_13860</name>
</gene>
<organism evidence="2 3">
    <name type="scientific">Psychrosphaera algicola</name>
    <dbReference type="NCBI Taxonomy" id="3023714"/>
    <lineage>
        <taxon>Bacteria</taxon>
        <taxon>Pseudomonadati</taxon>
        <taxon>Pseudomonadota</taxon>
        <taxon>Gammaproteobacteria</taxon>
        <taxon>Alteromonadales</taxon>
        <taxon>Pseudoalteromonadaceae</taxon>
        <taxon>Psychrosphaera</taxon>
    </lineage>
</organism>
<protein>
    <recommendedName>
        <fullName evidence="4">MipA/OmpV family protein</fullName>
    </recommendedName>
</protein>
<name>A0ABT5FE98_9GAMM</name>
<dbReference type="RefSeq" id="WP_272181048.1">
    <property type="nucleotide sequence ID" value="NZ_JAQOMS010000002.1"/>
</dbReference>
<accession>A0ABT5FE98</accession>
<evidence type="ECO:0000313" key="2">
    <source>
        <dbReference type="EMBL" id="MDC2889661.1"/>
    </source>
</evidence>